<protein>
    <submittedName>
        <fullName evidence="3">EVE domain-containing protein</fullName>
    </submittedName>
</protein>
<reference evidence="4" key="1">
    <citation type="submission" date="2020-06" db="EMBL/GenBank/DDBJ databases">
        <title>Draft genomic sequecing of Geomonas sp. Red745.</title>
        <authorList>
            <person name="Itoh H."/>
            <person name="Xu Z.X."/>
            <person name="Ushijima N."/>
            <person name="Masuda Y."/>
            <person name="Shiratori Y."/>
            <person name="Senoo K."/>
        </authorList>
    </citation>
    <scope>NUCLEOTIDE SEQUENCE [LARGE SCALE GENOMIC DNA]</scope>
    <source>
        <strain evidence="4">Red745</strain>
    </source>
</reference>
<dbReference type="InterPro" id="IPR052181">
    <property type="entry name" value="5hmC_binding"/>
</dbReference>
<dbReference type="Gene3D" id="3.10.590.10">
    <property type="entry name" value="ph1033 like domains"/>
    <property type="match status" value="1"/>
</dbReference>
<dbReference type="RefSeq" id="WP_183362578.1">
    <property type="nucleotide sequence ID" value="NZ_BLXZ01000008.1"/>
</dbReference>
<dbReference type="CDD" id="cd21133">
    <property type="entry name" value="EVE"/>
    <property type="match status" value="1"/>
</dbReference>
<keyword evidence="1" id="KW-0597">Phosphoprotein</keyword>
<dbReference type="Pfam" id="PF01878">
    <property type="entry name" value="EVE"/>
    <property type="match status" value="1"/>
</dbReference>
<feature type="domain" description="EVE" evidence="2">
    <location>
        <begin position="5"/>
        <end position="152"/>
    </location>
</feature>
<dbReference type="PANTHER" id="PTHR14087">
    <property type="entry name" value="THYMOCYTE NUCLEAR PROTEIN 1"/>
    <property type="match status" value="1"/>
</dbReference>
<gene>
    <name evidence="3" type="ORF">GMLC_35660</name>
</gene>
<dbReference type="InterPro" id="IPR047197">
    <property type="entry name" value="THYN1-like_EVE"/>
</dbReference>
<evidence type="ECO:0000313" key="3">
    <source>
        <dbReference type="EMBL" id="GFO69987.1"/>
    </source>
</evidence>
<dbReference type="InterPro" id="IPR002740">
    <property type="entry name" value="EVE_domain"/>
</dbReference>
<keyword evidence="4" id="KW-1185">Reference proteome</keyword>
<comment type="caution">
    <text evidence="3">The sequence shown here is derived from an EMBL/GenBank/DDBJ whole genome shotgun (WGS) entry which is preliminary data.</text>
</comment>
<proteinExistence type="predicted"/>
<dbReference type="PANTHER" id="PTHR14087:SF7">
    <property type="entry name" value="THYMOCYTE NUCLEAR PROTEIN 1"/>
    <property type="match status" value="1"/>
</dbReference>
<dbReference type="AlphaFoldDB" id="A0A6V8NDX3"/>
<dbReference type="InterPro" id="IPR015947">
    <property type="entry name" value="PUA-like_sf"/>
</dbReference>
<name>A0A6V8NDX3_9BACT</name>
<dbReference type="EMBL" id="BLXZ01000008">
    <property type="protein sequence ID" value="GFO69987.1"/>
    <property type="molecule type" value="Genomic_DNA"/>
</dbReference>
<evidence type="ECO:0000259" key="2">
    <source>
        <dbReference type="Pfam" id="PF01878"/>
    </source>
</evidence>
<evidence type="ECO:0000313" key="4">
    <source>
        <dbReference type="Proteomes" id="UP000587586"/>
    </source>
</evidence>
<dbReference type="FunFam" id="3.10.590.10:FF:000003">
    <property type="entry name" value="Thymocyte nuclear protein 1"/>
    <property type="match status" value="1"/>
</dbReference>
<evidence type="ECO:0000256" key="1">
    <source>
        <dbReference type="ARBA" id="ARBA00022553"/>
    </source>
</evidence>
<sequence>MSEPRYWLFKSEPSSFSLADLKERPGATEHWDGVRNFQARNFLRDEIKVGDQVFFYHSNIAEPAIVGIAEVVRGGYPDFSAWDPQSKYFDPRSTPEKPVWFMVDVRFVRELPRAVTLNELKEIPELAQLPLMNRSRLSVQPVTADAWQVILRVAGIKA</sequence>
<organism evidence="3 4">
    <name type="scientific">Geomonas limicola</name>
    <dbReference type="NCBI Taxonomy" id="2740186"/>
    <lineage>
        <taxon>Bacteria</taxon>
        <taxon>Pseudomonadati</taxon>
        <taxon>Thermodesulfobacteriota</taxon>
        <taxon>Desulfuromonadia</taxon>
        <taxon>Geobacterales</taxon>
        <taxon>Geobacteraceae</taxon>
        <taxon>Geomonas</taxon>
    </lineage>
</organism>
<accession>A0A6V8NDX3</accession>
<dbReference type="Proteomes" id="UP000587586">
    <property type="component" value="Unassembled WGS sequence"/>
</dbReference>
<dbReference type="SUPFAM" id="SSF88697">
    <property type="entry name" value="PUA domain-like"/>
    <property type="match status" value="1"/>
</dbReference>